<proteinExistence type="predicted"/>
<dbReference type="EMBL" id="JACHMH010000001">
    <property type="protein sequence ID" value="MBB4681443.1"/>
    <property type="molecule type" value="Genomic_DNA"/>
</dbReference>
<comment type="caution">
    <text evidence="2">The sequence shown here is derived from an EMBL/GenBank/DDBJ whole genome shotgun (WGS) entry which is preliminary data.</text>
</comment>
<keyword evidence="2" id="KW-0808">Transferase</keyword>
<feature type="domain" description="Methyltransferase type 11" evidence="1">
    <location>
        <begin position="47"/>
        <end position="141"/>
    </location>
</feature>
<protein>
    <submittedName>
        <fullName evidence="2">SAM-dependent methyltransferase</fullName>
    </submittedName>
</protein>
<dbReference type="GO" id="GO:0032259">
    <property type="term" value="P:methylation"/>
    <property type="evidence" value="ECO:0007669"/>
    <property type="project" value="UniProtKB-KW"/>
</dbReference>
<dbReference type="InterPro" id="IPR029063">
    <property type="entry name" value="SAM-dependent_MTases_sf"/>
</dbReference>
<dbReference type="Pfam" id="PF08241">
    <property type="entry name" value="Methyltransf_11"/>
    <property type="match status" value="1"/>
</dbReference>
<gene>
    <name evidence="2" type="ORF">HNR67_007561</name>
</gene>
<dbReference type="PANTHER" id="PTHR43591">
    <property type="entry name" value="METHYLTRANSFERASE"/>
    <property type="match status" value="1"/>
</dbReference>
<dbReference type="GO" id="GO:0008757">
    <property type="term" value="F:S-adenosylmethionine-dependent methyltransferase activity"/>
    <property type="evidence" value="ECO:0007669"/>
    <property type="project" value="InterPro"/>
</dbReference>
<organism evidence="2 3">
    <name type="scientific">Crossiella cryophila</name>
    <dbReference type="NCBI Taxonomy" id="43355"/>
    <lineage>
        <taxon>Bacteria</taxon>
        <taxon>Bacillati</taxon>
        <taxon>Actinomycetota</taxon>
        <taxon>Actinomycetes</taxon>
        <taxon>Pseudonocardiales</taxon>
        <taxon>Pseudonocardiaceae</taxon>
        <taxon>Crossiella</taxon>
    </lineage>
</organism>
<dbReference type="Proteomes" id="UP000533598">
    <property type="component" value="Unassembled WGS sequence"/>
</dbReference>
<keyword evidence="2" id="KW-0489">Methyltransferase</keyword>
<evidence type="ECO:0000313" key="2">
    <source>
        <dbReference type="EMBL" id="MBB4681443.1"/>
    </source>
</evidence>
<dbReference type="CDD" id="cd02440">
    <property type="entry name" value="AdoMet_MTases"/>
    <property type="match status" value="1"/>
</dbReference>
<keyword evidence="3" id="KW-1185">Reference proteome</keyword>
<reference evidence="2 3" key="1">
    <citation type="submission" date="2020-08" db="EMBL/GenBank/DDBJ databases">
        <title>Sequencing the genomes of 1000 actinobacteria strains.</title>
        <authorList>
            <person name="Klenk H.-P."/>
        </authorList>
    </citation>
    <scope>NUCLEOTIDE SEQUENCE [LARGE SCALE GENOMIC DNA]</scope>
    <source>
        <strain evidence="2 3">DSM 44230</strain>
    </source>
</reference>
<accession>A0A7W7FY92</accession>
<evidence type="ECO:0000313" key="3">
    <source>
        <dbReference type="Proteomes" id="UP000533598"/>
    </source>
</evidence>
<dbReference type="PANTHER" id="PTHR43591:SF24">
    <property type="entry name" value="2-METHOXY-6-POLYPRENYL-1,4-BENZOQUINOL METHYLASE, MITOCHONDRIAL"/>
    <property type="match status" value="1"/>
</dbReference>
<dbReference type="AlphaFoldDB" id="A0A7W7FY92"/>
<evidence type="ECO:0000259" key="1">
    <source>
        <dbReference type="Pfam" id="PF08241"/>
    </source>
</evidence>
<sequence>MDGAALKAGWKWMMSELGDYRPVAARTAPAAELLVEWVGVTAGQRVLEVASGPGSAARAAARRHAQVTATDLTPEMLDLGRELAAPEGLDIRWLVGDVEELPLPDNDFDLVVSTFGVECAPQPELVVSELHRVLRPGGTLALAQWRRAGFMGALAKIFHRWQPLSAGLADPLVWGDDQAVRARLAAGFHDIQTREEVLEWHFGSTTELRTFWASHFPPTMAAFAELGADSRAGLHADLADLAAAHRDGDGYRLPLGYLVIRGTAS</sequence>
<dbReference type="SUPFAM" id="SSF53335">
    <property type="entry name" value="S-adenosyl-L-methionine-dependent methyltransferases"/>
    <property type="match status" value="1"/>
</dbReference>
<dbReference type="RefSeq" id="WP_185008019.1">
    <property type="nucleotide sequence ID" value="NZ_BAAAUI010000008.1"/>
</dbReference>
<name>A0A7W7FY92_9PSEU</name>
<dbReference type="InterPro" id="IPR013216">
    <property type="entry name" value="Methyltransf_11"/>
</dbReference>
<dbReference type="Gene3D" id="3.40.50.150">
    <property type="entry name" value="Vaccinia Virus protein VP39"/>
    <property type="match status" value="1"/>
</dbReference>